<gene>
    <name evidence="1" type="ORF">GS617_21415</name>
</gene>
<organism evidence="1 2">
    <name type="scientific">Ruegeria atlantica</name>
    <dbReference type="NCBI Taxonomy" id="81569"/>
    <lineage>
        <taxon>Bacteria</taxon>
        <taxon>Pseudomonadati</taxon>
        <taxon>Pseudomonadota</taxon>
        <taxon>Alphaproteobacteria</taxon>
        <taxon>Rhodobacterales</taxon>
        <taxon>Roseobacteraceae</taxon>
        <taxon>Ruegeria</taxon>
    </lineage>
</organism>
<protein>
    <submittedName>
        <fullName evidence="1">Uncharacterized protein</fullName>
    </submittedName>
</protein>
<reference evidence="1 2" key="1">
    <citation type="submission" date="2019-12" db="EMBL/GenBank/DDBJ databases">
        <title>Ruegeria JWLKs population differentiation of coral mucus and skeleton niches.</title>
        <authorList>
            <person name="Luo D."/>
        </authorList>
    </citation>
    <scope>NUCLEOTIDE SEQUENCE [LARGE SCALE GENOMIC DNA]</scope>
    <source>
        <strain evidence="1 2">HKCCD6238</strain>
    </source>
</reference>
<dbReference type="Proteomes" id="UP000599383">
    <property type="component" value="Unassembled WGS sequence"/>
</dbReference>
<dbReference type="RefSeq" id="WP_171364715.1">
    <property type="nucleotide sequence ID" value="NZ_WVQY01000017.1"/>
</dbReference>
<keyword evidence="2" id="KW-1185">Reference proteome</keyword>
<comment type="caution">
    <text evidence="1">The sequence shown here is derived from an EMBL/GenBank/DDBJ whole genome shotgun (WGS) entry which is preliminary data.</text>
</comment>
<evidence type="ECO:0000313" key="1">
    <source>
        <dbReference type="EMBL" id="NOD32833.1"/>
    </source>
</evidence>
<name>A0ABX1WHS5_9RHOB</name>
<sequence length="59" mass="6346">MDTVPAYGDAVDTMAKDFAAVGLSGFDRYAHDPASRTRGVNNKVQARTVAMPTLAKILY</sequence>
<accession>A0ABX1WHS5</accession>
<proteinExistence type="predicted"/>
<dbReference type="EMBL" id="WVQY01000017">
    <property type="protein sequence ID" value="NOD32833.1"/>
    <property type="molecule type" value="Genomic_DNA"/>
</dbReference>
<evidence type="ECO:0000313" key="2">
    <source>
        <dbReference type="Proteomes" id="UP000599383"/>
    </source>
</evidence>